<keyword evidence="3 5" id="KW-0762">Sugar transport</keyword>
<evidence type="ECO:0000256" key="4">
    <source>
        <dbReference type="ARBA" id="ARBA00022729"/>
    </source>
</evidence>
<keyword evidence="5" id="KW-0472">Membrane</keyword>
<name>A0A1H8AH42_9BACL</name>
<gene>
    <name evidence="6" type="ORF">SAMN05444955_101153</name>
</gene>
<dbReference type="PANTHER" id="PTHR30061:SF50">
    <property type="entry name" value="MALTOSE_MALTODEXTRIN-BINDING PERIPLASMIC PROTEIN"/>
    <property type="match status" value="1"/>
</dbReference>
<dbReference type="GO" id="GO:0055052">
    <property type="term" value="C:ATP-binding cassette (ABC) transporter complex, substrate-binding subunit-containing"/>
    <property type="evidence" value="ECO:0007669"/>
    <property type="project" value="TreeGrafter"/>
</dbReference>
<keyword evidence="2 5" id="KW-0813">Transport</keyword>
<dbReference type="PANTHER" id="PTHR30061">
    <property type="entry name" value="MALTOSE-BINDING PERIPLASMIC PROTEIN"/>
    <property type="match status" value="1"/>
</dbReference>
<dbReference type="Pfam" id="PF01547">
    <property type="entry name" value="SBP_bac_1"/>
    <property type="match status" value="1"/>
</dbReference>
<dbReference type="AlphaFoldDB" id="A0A1H8AH42"/>
<dbReference type="CDD" id="cd14750">
    <property type="entry name" value="PBP2_TMBP"/>
    <property type="match status" value="1"/>
</dbReference>
<dbReference type="Proteomes" id="UP000199695">
    <property type="component" value="Unassembled WGS sequence"/>
</dbReference>
<feature type="chain" id="PRO_5039757009" description="Maltodextrin-binding protein" evidence="5">
    <location>
        <begin position="23"/>
        <end position="427"/>
    </location>
</feature>
<comment type="subcellular location">
    <subcellularLocation>
        <location evidence="5">Cell membrane</location>
        <topology evidence="5">Lipid-anchor</topology>
    </subcellularLocation>
</comment>
<keyword evidence="7" id="KW-1185">Reference proteome</keyword>
<keyword evidence="5" id="KW-0449">Lipoprotein</keyword>
<keyword evidence="5" id="KW-1003">Cell membrane</keyword>
<evidence type="ECO:0000256" key="2">
    <source>
        <dbReference type="ARBA" id="ARBA00022448"/>
    </source>
</evidence>
<evidence type="ECO:0000313" key="6">
    <source>
        <dbReference type="EMBL" id="SEM70132.1"/>
    </source>
</evidence>
<keyword evidence="4 5" id="KW-0732">Signal</keyword>
<dbReference type="PRINTS" id="PR00181">
    <property type="entry name" value="MALTOSEBP"/>
</dbReference>
<dbReference type="SUPFAM" id="SSF53850">
    <property type="entry name" value="Periplasmic binding protein-like II"/>
    <property type="match status" value="1"/>
</dbReference>
<dbReference type="RefSeq" id="WP_089964461.1">
    <property type="nucleotide sequence ID" value="NZ_FOCQ01000001.1"/>
</dbReference>
<protein>
    <recommendedName>
        <fullName evidence="5">Maltodextrin-binding protein</fullName>
    </recommendedName>
</protein>
<dbReference type="OrthoDB" id="9808332at2"/>
<dbReference type="GO" id="GO:0015144">
    <property type="term" value="F:carbohydrate transmembrane transporter activity"/>
    <property type="evidence" value="ECO:0007669"/>
    <property type="project" value="InterPro"/>
</dbReference>
<dbReference type="InterPro" id="IPR006060">
    <property type="entry name" value="Maltose/Cyclodextrin-bd"/>
</dbReference>
<dbReference type="InterPro" id="IPR006059">
    <property type="entry name" value="SBP"/>
</dbReference>
<comment type="similarity">
    <text evidence="1 5">Belongs to the bacterial solute-binding protein 1 family.</text>
</comment>
<feature type="signal peptide" evidence="5">
    <location>
        <begin position="1"/>
        <end position="22"/>
    </location>
</feature>
<evidence type="ECO:0000313" key="7">
    <source>
        <dbReference type="Proteomes" id="UP000199695"/>
    </source>
</evidence>
<dbReference type="EMBL" id="FOCQ01000001">
    <property type="protein sequence ID" value="SEM70132.1"/>
    <property type="molecule type" value="Genomic_DNA"/>
</dbReference>
<dbReference type="Gene3D" id="3.40.190.10">
    <property type="entry name" value="Periplasmic binding protein-like II"/>
    <property type="match status" value="2"/>
</dbReference>
<dbReference type="GO" id="GO:1901982">
    <property type="term" value="F:maltose binding"/>
    <property type="evidence" value="ECO:0007669"/>
    <property type="project" value="TreeGrafter"/>
</dbReference>
<sequence length="427" mass="47055">MKNWKKGFIAGLAATLTFSLTACSSGEPSAGSGDSGEKVEIVYATGKDVTQGTRKLIEAFEKKHPNIKIKYKEMPADTGQNHDQLVTMFSSQSSEIDVFNLDVIWPAEFAKAGYLQPLDRYIEKDKINLNDYIPGAVEAGKVDGQQFAMPKFIDAGLLFYRKDLMPEAPKTWDELIQKAKEAKSQGKTQYSYLMQAKQYEGLVCNFLEFISAYGGKVLDENGNVVINSPESVKGLNKMIEIAKSDFVPSNISTFTELESHTAFIEGQSVMIRNWPYQYALAQDQKQSKIVDKVAVAPLPSGDKGSAATLGGWMMGINKYSKHKKEAWEFIKFATGAEGQKISAVYGGSTPTYLPAFDDEEVKKASPLFADKNYVNGISAAVPRPVSPVYPKISEVIQIEVSKAITGKQSAEDTLKNIETQLKEIVKK</sequence>
<dbReference type="GO" id="GO:0042956">
    <property type="term" value="P:maltodextrin transmembrane transport"/>
    <property type="evidence" value="ECO:0007669"/>
    <property type="project" value="TreeGrafter"/>
</dbReference>
<dbReference type="GO" id="GO:0015768">
    <property type="term" value="P:maltose transport"/>
    <property type="evidence" value="ECO:0007669"/>
    <property type="project" value="TreeGrafter"/>
</dbReference>
<evidence type="ECO:0000256" key="3">
    <source>
        <dbReference type="ARBA" id="ARBA00022597"/>
    </source>
</evidence>
<evidence type="ECO:0000256" key="5">
    <source>
        <dbReference type="RuleBase" id="RU365005"/>
    </source>
</evidence>
<dbReference type="PROSITE" id="PS51257">
    <property type="entry name" value="PROKAR_LIPOPROTEIN"/>
    <property type="match status" value="1"/>
</dbReference>
<evidence type="ECO:0000256" key="1">
    <source>
        <dbReference type="ARBA" id="ARBA00008520"/>
    </source>
</evidence>
<organism evidence="6 7">
    <name type="scientific">Lihuaxuella thermophila</name>
    <dbReference type="NCBI Taxonomy" id="1173111"/>
    <lineage>
        <taxon>Bacteria</taxon>
        <taxon>Bacillati</taxon>
        <taxon>Bacillota</taxon>
        <taxon>Bacilli</taxon>
        <taxon>Bacillales</taxon>
        <taxon>Thermoactinomycetaceae</taxon>
        <taxon>Lihuaxuella</taxon>
    </lineage>
</organism>
<reference evidence="6 7" key="1">
    <citation type="submission" date="2016-10" db="EMBL/GenBank/DDBJ databases">
        <authorList>
            <person name="de Groot N.N."/>
        </authorList>
    </citation>
    <scope>NUCLEOTIDE SEQUENCE [LARGE SCALE GENOMIC DNA]</scope>
    <source>
        <strain evidence="6 7">DSM 46701</strain>
    </source>
</reference>
<accession>A0A1H8AH42</accession>
<proteinExistence type="inferred from homology"/>
<dbReference type="STRING" id="1173111.SAMN05444955_101153"/>